<evidence type="ECO:0000256" key="13">
    <source>
        <dbReference type="ARBA" id="ARBA00022840"/>
    </source>
</evidence>
<dbReference type="PRINTS" id="PR00344">
    <property type="entry name" value="BCTRLSENSOR"/>
</dbReference>
<dbReference type="GO" id="GO:0016020">
    <property type="term" value="C:membrane"/>
    <property type="evidence" value="ECO:0007669"/>
    <property type="project" value="InterPro"/>
</dbReference>
<dbReference type="Proteomes" id="UP000032360">
    <property type="component" value="Unassembled WGS sequence"/>
</dbReference>
<evidence type="ECO:0000256" key="1">
    <source>
        <dbReference type="ARBA" id="ARBA00000085"/>
    </source>
</evidence>
<keyword evidence="11" id="KW-0547">Nucleotide-binding</keyword>
<dbReference type="InterPro" id="IPR005467">
    <property type="entry name" value="His_kinase_dom"/>
</dbReference>
<keyword evidence="6" id="KW-0004">4Fe-4S</keyword>
<comment type="function">
    <text evidence="17">Member of the two-component regulatory system NreB/NreC involved in the control of dissimilatory nitrate/nitrite reduction in response to oxygen. NreB functions as a direct oxygen sensor histidine kinase which is autophosphorylated, in the absence of oxygen, probably at the conserved histidine residue, and transfers its phosphate group probably to a conserved aspartate residue of NreC. NreB/NreC activates the expression of the nitrate (narGHJI) and nitrite (nir) reductase operons, as well as the putative nitrate transporter gene narT.</text>
</comment>
<dbReference type="GO" id="GO:0005737">
    <property type="term" value="C:cytoplasm"/>
    <property type="evidence" value="ECO:0007669"/>
    <property type="project" value="UniProtKB-SubCell"/>
</dbReference>
<dbReference type="Pfam" id="PF07730">
    <property type="entry name" value="HisKA_3"/>
    <property type="match status" value="1"/>
</dbReference>
<comment type="cofactor">
    <cofactor evidence="2">
        <name>[4Fe-4S] cluster</name>
        <dbReference type="ChEBI" id="CHEBI:49883"/>
    </cofactor>
</comment>
<dbReference type="AlphaFoldDB" id="A0A0D8HFA4"/>
<dbReference type="GO" id="GO:0046872">
    <property type="term" value="F:metal ion binding"/>
    <property type="evidence" value="ECO:0007669"/>
    <property type="project" value="UniProtKB-KW"/>
</dbReference>
<dbReference type="GO" id="GO:0005524">
    <property type="term" value="F:ATP binding"/>
    <property type="evidence" value="ECO:0007669"/>
    <property type="project" value="UniProtKB-KW"/>
</dbReference>
<dbReference type="InterPro" id="IPR050482">
    <property type="entry name" value="Sensor_HK_TwoCompSys"/>
</dbReference>
<name>A0A0D8HFA4_9ACTN</name>
<dbReference type="RefSeq" id="WP_052607042.1">
    <property type="nucleotide sequence ID" value="NZ_JXYS01000128.1"/>
</dbReference>
<evidence type="ECO:0000313" key="21">
    <source>
        <dbReference type="Proteomes" id="UP000032360"/>
    </source>
</evidence>
<keyword evidence="16" id="KW-0411">Iron-sulfur</keyword>
<dbReference type="InterPro" id="IPR004358">
    <property type="entry name" value="Sig_transdc_His_kin-like_C"/>
</dbReference>
<evidence type="ECO:0000256" key="16">
    <source>
        <dbReference type="ARBA" id="ARBA00023014"/>
    </source>
</evidence>
<dbReference type="PANTHER" id="PTHR24421">
    <property type="entry name" value="NITRATE/NITRITE SENSOR PROTEIN NARX-RELATED"/>
    <property type="match status" value="1"/>
</dbReference>
<evidence type="ECO:0000256" key="6">
    <source>
        <dbReference type="ARBA" id="ARBA00022485"/>
    </source>
</evidence>
<dbReference type="PROSITE" id="PS50109">
    <property type="entry name" value="HIS_KIN"/>
    <property type="match status" value="1"/>
</dbReference>
<comment type="caution">
    <text evidence="20">The sequence shown here is derived from an EMBL/GenBank/DDBJ whole genome shotgun (WGS) entry which is preliminary data.</text>
</comment>
<sequence length="253" mass="27530">MHWAKSPADVELVLDDLKYVANIIAPHIETAALLYRLIAPESQLERFAAVTIDSTEQERKRIANDIHDGVGQLLHSTHYRLDAAMYASDMPESQTEIEAAKQLVIAAIAETKNTIHRLRPGVLDDLGLIAALNSLASSIRTPTVDVNLPEDYSVTMASTVETAIYRIVQEALSNIQRHASAQFASLAVHVNADADELIVAISDDGIGFDPDNITRGIGLDGMRERAELVGATLDVTSRRGHGARIVLRVPLGR</sequence>
<keyword evidence="7" id="KW-0963">Cytoplasm</keyword>
<comment type="catalytic activity">
    <reaction evidence="1">
        <text>ATP + protein L-histidine = ADP + protein N-phospho-L-histidine.</text>
        <dbReference type="EC" id="2.7.13.3"/>
    </reaction>
</comment>
<dbReference type="Gene3D" id="3.30.565.10">
    <property type="entry name" value="Histidine kinase-like ATPase, C-terminal domain"/>
    <property type="match status" value="1"/>
</dbReference>
<evidence type="ECO:0000256" key="5">
    <source>
        <dbReference type="ARBA" id="ARBA00017322"/>
    </source>
</evidence>
<proteinExistence type="predicted"/>
<dbReference type="Pfam" id="PF02518">
    <property type="entry name" value="HATPase_c"/>
    <property type="match status" value="1"/>
</dbReference>
<evidence type="ECO:0000256" key="2">
    <source>
        <dbReference type="ARBA" id="ARBA00001966"/>
    </source>
</evidence>
<dbReference type="GO" id="GO:0000155">
    <property type="term" value="F:phosphorelay sensor kinase activity"/>
    <property type="evidence" value="ECO:0007669"/>
    <property type="project" value="InterPro"/>
</dbReference>
<dbReference type="InterPro" id="IPR011712">
    <property type="entry name" value="Sig_transdc_His_kin_sub3_dim/P"/>
</dbReference>
<dbReference type="STRING" id="1280514.AXFE_34090"/>
<keyword evidence="13" id="KW-0067">ATP-binding</keyword>
<gene>
    <name evidence="20" type="primary">nreB</name>
    <name evidence="20" type="ORF">AXFE_34090</name>
</gene>
<dbReference type="SUPFAM" id="SSF55874">
    <property type="entry name" value="ATPase domain of HSP90 chaperone/DNA topoisomerase II/histidine kinase"/>
    <property type="match status" value="1"/>
</dbReference>
<accession>A0A0D8HFA4</accession>
<keyword evidence="12 20" id="KW-0418">Kinase</keyword>
<evidence type="ECO:0000256" key="11">
    <source>
        <dbReference type="ARBA" id="ARBA00022741"/>
    </source>
</evidence>
<dbReference type="CDD" id="cd16917">
    <property type="entry name" value="HATPase_UhpB-NarQ-NarX-like"/>
    <property type="match status" value="1"/>
</dbReference>
<keyword evidence="14" id="KW-0408">Iron</keyword>
<dbReference type="OrthoDB" id="227596at2"/>
<protein>
    <recommendedName>
        <fullName evidence="5">Oxygen sensor histidine kinase NreB</fullName>
        <ecNumber evidence="4">2.7.13.3</ecNumber>
    </recommendedName>
    <alternativeName>
        <fullName evidence="18">Nitrogen regulation protein B</fullName>
    </alternativeName>
</protein>
<dbReference type="EC" id="2.7.13.3" evidence="4"/>
<dbReference type="InterPro" id="IPR036890">
    <property type="entry name" value="HATPase_C_sf"/>
</dbReference>
<evidence type="ECO:0000256" key="7">
    <source>
        <dbReference type="ARBA" id="ARBA00022490"/>
    </source>
</evidence>
<evidence type="ECO:0000256" key="9">
    <source>
        <dbReference type="ARBA" id="ARBA00022679"/>
    </source>
</evidence>
<feature type="domain" description="Histidine kinase" evidence="19">
    <location>
        <begin position="72"/>
        <end position="253"/>
    </location>
</feature>
<organism evidence="20 21">
    <name type="scientific">Acidithrix ferrooxidans</name>
    <dbReference type="NCBI Taxonomy" id="1280514"/>
    <lineage>
        <taxon>Bacteria</taxon>
        <taxon>Bacillati</taxon>
        <taxon>Actinomycetota</taxon>
        <taxon>Acidimicrobiia</taxon>
        <taxon>Acidimicrobiales</taxon>
        <taxon>Acidimicrobiaceae</taxon>
        <taxon>Acidithrix</taxon>
    </lineage>
</organism>
<evidence type="ECO:0000256" key="14">
    <source>
        <dbReference type="ARBA" id="ARBA00023004"/>
    </source>
</evidence>
<evidence type="ECO:0000256" key="17">
    <source>
        <dbReference type="ARBA" id="ARBA00024827"/>
    </source>
</evidence>
<dbReference type="GO" id="GO:0046983">
    <property type="term" value="F:protein dimerization activity"/>
    <property type="evidence" value="ECO:0007669"/>
    <property type="project" value="InterPro"/>
</dbReference>
<evidence type="ECO:0000259" key="19">
    <source>
        <dbReference type="PROSITE" id="PS50109"/>
    </source>
</evidence>
<dbReference type="Gene3D" id="1.20.5.1930">
    <property type="match status" value="1"/>
</dbReference>
<evidence type="ECO:0000256" key="15">
    <source>
        <dbReference type="ARBA" id="ARBA00023012"/>
    </source>
</evidence>
<evidence type="ECO:0000256" key="12">
    <source>
        <dbReference type="ARBA" id="ARBA00022777"/>
    </source>
</evidence>
<evidence type="ECO:0000256" key="4">
    <source>
        <dbReference type="ARBA" id="ARBA00012438"/>
    </source>
</evidence>
<keyword evidence="10" id="KW-0479">Metal-binding</keyword>
<keyword evidence="9 20" id="KW-0808">Transferase</keyword>
<evidence type="ECO:0000256" key="8">
    <source>
        <dbReference type="ARBA" id="ARBA00022553"/>
    </source>
</evidence>
<keyword evidence="8" id="KW-0597">Phosphoprotein</keyword>
<reference evidence="20 21" key="1">
    <citation type="submission" date="2015-01" db="EMBL/GenBank/DDBJ databases">
        <title>Draft genome of the acidophilic iron oxidizer Acidithrix ferrooxidans strain Py-F3.</title>
        <authorList>
            <person name="Poehlein A."/>
            <person name="Eisen S."/>
            <person name="Schloemann M."/>
            <person name="Johnson B.D."/>
            <person name="Daniel R."/>
            <person name="Muehling M."/>
        </authorList>
    </citation>
    <scope>NUCLEOTIDE SEQUENCE [LARGE SCALE GENOMIC DNA]</scope>
    <source>
        <strain evidence="20 21">Py-F3</strain>
    </source>
</reference>
<evidence type="ECO:0000256" key="3">
    <source>
        <dbReference type="ARBA" id="ARBA00004496"/>
    </source>
</evidence>
<dbReference type="InterPro" id="IPR003594">
    <property type="entry name" value="HATPase_dom"/>
</dbReference>
<keyword evidence="15" id="KW-0902">Two-component regulatory system</keyword>
<evidence type="ECO:0000256" key="10">
    <source>
        <dbReference type="ARBA" id="ARBA00022723"/>
    </source>
</evidence>
<evidence type="ECO:0000313" key="20">
    <source>
        <dbReference type="EMBL" id="KJF15741.1"/>
    </source>
</evidence>
<evidence type="ECO:0000256" key="18">
    <source>
        <dbReference type="ARBA" id="ARBA00030800"/>
    </source>
</evidence>
<dbReference type="EMBL" id="JXYS01000128">
    <property type="protein sequence ID" value="KJF15741.1"/>
    <property type="molecule type" value="Genomic_DNA"/>
</dbReference>
<dbReference type="GO" id="GO:0051539">
    <property type="term" value="F:4 iron, 4 sulfur cluster binding"/>
    <property type="evidence" value="ECO:0007669"/>
    <property type="project" value="UniProtKB-KW"/>
</dbReference>
<dbReference type="PANTHER" id="PTHR24421:SF10">
    <property type="entry name" value="NITRATE_NITRITE SENSOR PROTEIN NARQ"/>
    <property type="match status" value="1"/>
</dbReference>
<dbReference type="SMART" id="SM00387">
    <property type="entry name" value="HATPase_c"/>
    <property type="match status" value="1"/>
</dbReference>
<keyword evidence="21" id="KW-1185">Reference proteome</keyword>
<comment type="subcellular location">
    <subcellularLocation>
        <location evidence="3">Cytoplasm</location>
    </subcellularLocation>
</comment>